<organism evidence="1 2">
    <name type="scientific">Symbiodinium necroappetens</name>
    <dbReference type="NCBI Taxonomy" id="1628268"/>
    <lineage>
        <taxon>Eukaryota</taxon>
        <taxon>Sar</taxon>
        <taxon>Alveolata</taxon>
        <taxon>Dinophyceae</taxon>
        <taxon>Suessiales</taxon>
        <taxon>Symbiodiniaceae</taxon>
        <taxon>Symbiodinium</taxon>
    </lineage>
</organism>
<gene>
    <name evidence="1" type="ORF">SNEC2469_LOCUS28444</name>
</gene>
<evidence type="ECO:0000313" key="2">
    <source>
        <dbReference type="Proteomes" id="UP000601435"/>
    </source>
</evidence>
<reference evidence="1" key="1">
    <citation type="submission" date="2021-02" db="EMBL/GenBank/DDBJ databases">
        <authorList>
            <person name="Dougan E. K."/>
            <person name="Rhodes N."/>
            <person name="Thang M."/>
            <person name="Chan C."/>
        </authorList>
    </citation>
    <scope>NUCLEOTIDE SEQUENCE</scope>
</reference>
<sequence>MQLMEQMFAYWESGENPYLLPATDGDESKSYSIRALTFQVLCDSTNQDKLRSCLRIFGPARAWMGQVVKDLQSTVKGSVKHCLASATGARVQHLVRETIADATSWATLEAINASNPSLDAGAQETMQMHVALTCSWLGCMYELGDHFKCFPWKSILACHERRFVQLLSAMRVEVAFVRRLDDLNRRGDLYKKMSFTRWQTFRELLVEAESIKYDADHPDAARVREIFLSYAGLTLKNVEASTLSSLACELTFNDLRDAERWSQKQEIRTPPALACSAIKSSWGRSPLERIDLQARDWSDRESARLLKTSVLANHRQNDRDLGVNMVELTNQQFCSHITKPHVLQQRLRLYCVLLKEFEADPEIDLEQLCSKSWPCRMLRPCSLWRLGDQDEAETRLVLQAGPHTVRYAVVESAVHNDSLHYRLSASRTVIQETLRFDGVSGQLSLAVGVASEQHGLLLQAEAWLPPARYLLSHSILNMPAGWIVQFSQLHGLGGGKATHRDRVQRLLERENYPQDYIDEILEQLPEPRPRRARAAADGQNDATRTMLFKEIAGSGF</sequence>
<dbReference type="Proteomes" id="UP000601435">
    <property type="component" value="Unassembled WGS sequence"/>
</dbReference>
<keyword evidence="2" id="KW-1185">Reference proteome</keyword>
<comment type="caution">
    <text evidence="1">The sequence shown here is derived from an EMBL/GenBank/DDBJ whole genome shotgun (WGS) entry which is preliminary data.</text>
</comment>
<dbReference type="EMBL" id="CAJNJA010061831">
    <property type="protein sequence ID" value="CAE7874761.1"/>
    <property type="molecule type" value="Genomic_DNA"/>
</dbReference>
<dbReference type="OrthoDB" id="420147at2759"/>
<evidence type="ECO:0000313" key="1">
    <source>
        <dbReference type="EMBL" id="CAE7874761.1"/>
    </source>
</evidence>
<dbReference type="AlphaFoldDB" id="A0A813ANQ3"/>
<proteinExistence type="predicted"/>
<name>A0A813ANQ3_9DINO</name>
<protein>
    <submittedName>
        <fullName evidence="1">Uncharacterized protein</fullName>
    </submittedName>
</protein>
<accession>A0A813ANQ3</accession>